<dbReference type="HOGENOM" id="CLU_485550_0_0_5"/>
<evidence type="ECO:0000256" key="1">
    <source>
        <dbReference type="ARBA" id="ARBA00004613"/>
    </source>
</evidence>
<dbReference type="PANTHER" id="PTHR38340">
    <property type="entry name" value="S-LAYER PROTEIN"/>
    <property type="match status" value="1"/>
</dbReference>
<evidence type="ECO:0000256" key="2">
    <source>
        <dbReference type="ARBA" id="ARBA00022525"/>
    </source>
</evidence>
<dbReference type="EMBL" id="AAOT01000005">
    <property type="protein sequence ID" value="EAR52202.1"/>
    <property type="molecule type" value="Genomic_DNA"/>
</dbReference>
<dbReference type="PROSITE" id="PS00330">
    <property type="entry name" value="HEMOLYSIN_CALCIUM"/>
    <property type="match status" value="3"/>
</dbReference>
<comment type="subcellular location">
    <subcellularLocation>
        <location evidence="1">Secreted</location>
    </subcellularLocation>
</comment>
<keyword evidence="4" id="KW-0687">Ribonucleoprotein</keyword>
<dbReference type="PRINTS" id="PR00313">
    <property type="entry name" value="CABNDNGRPT"/>
</dbReference>
<dbReference type="SUPFAM" id="SSF51120">
    <property type="entry name" value="beta-Roll"/>
    <property type="match status" value="2"/>
</dbReference>
<evidence type="ECO:0000313" key="5">
    <source>
        <dbReference type="Proteomes" id="UP000003635"/>
    </source>
</evidence>
<keyword evidence="5" id="KW-1185">Reference proteome</keyword>
<reference evidence="4 5" key="1">
    <citation type="journal article" date="2010" name="J. Bacteriol.">
        <title>Genome sequences of Oceanicola granulosus HTCC2516(T) and Oceanicola batsensis HTCC2597(TDelta).</title>
        <authorList>
            <person name="Thrash J.C."/>
            <person name="Cho J.C."/>
            <person name="Vergin K.L."/>
            <person name="Giovannoni S.J."/>
        </authorList>
    </citation>
    <scope>NUCLEOTIDE SEQUENCE [LARGE SCALE GENOMIC DNA]</scope>
    <source>
        <strain evidence="5">ATCC BAA-861 / DSM 15982 / KCTC 12143 / HTCC2516</strain>
    </source>
</reference>
<dbReference type="Proteomes" id="UP000003635">
    <property type="component" value="Unassembled WGS sequence"/>
</dbReference>
<dbReference type="GO" id="GO:0005840">
    <property type="term" value="C:ribosome"/>
    <property type="evidence" value="ECO:0007669"/>
    <property type="project" value="UniProtKB-KW"/>
</dbReference>
<dbReference type="AlphaFoldDB" id="Q2CHU2"/>
<gene>
    <name evidence="4" type="ORF">OG2516_02159</name>
</gene>
<dbReference type="InterPro" id="IPR018511">
    <property type="entry name" value="Hemolysin-typ_Ca-bd_CS"/>
</dbReference>
<dbReference type="InterPro" id="IPR050557">
    <property type="entry name" value="RTX_toxin/Mannuronan_C5-epim"/>
</dbReference>
<dbReference type="InterPro" id="IPR001343">
    <property type="entry name" value="Hemolysn_Ca-bd"/>
</dbReference>
<evidence type="ECO:0000313" key="4">
    <source>
        <dbReference type="EMBL" id="EAR52202.1"/>
    </source>
</evidence>
<dbReference type="Gene3D" id="2.150.10.10">
    <property type="entry name" value="Serralysin-like metalloprotease, C-terminal"/>
    <property type="match status" value="3"/>
</dbReference>
<protein>
    <submittedName>
        <fullName evidence="4">30S ribosomal protein S2</fullName>
    </submittedName>
</protein>
<feature type="region of interest" description="Disordered" evidence="3">
    <location>
        <begin position="356"/>
        <end position="542"/>
    </location>
</feature>
<name>Q2CHU2_OCEGH</name>
<dbReference type="Pfam" id="PF00353">
    <property type="entry name" value="HemolysinCabind"/>
    <property type="match status" value="4"/>
</dbReference>
<accession>Q2CHU2</accession>
<evidence type="ECO:0000256" key="3">
    <source>
        <dbReference type="SAM" id="MobiDB-lite"/>
    </source>
</evidence>
<dbReference type="GO" id="GO:0005509">
    <property type="term" value="F:calcium ion binding"/>
    <property type="evidence" value="ECO:0007669"/>
    <property type="project" value="InterPro"/>
</dbReference>
<sequence>MTIVGAVSVLRFYDASGEVTKILRFGSDIGTRPAALDMTADGHVLLIHQNNSQTTATLQEFRPDGTQVGDDEPIDLPLGRTVVTDLRTFDDGGYAILGLSSHAVIRPTLLIYDADHELVDRTTLQSDASIDIVSFGVRPGADPGPGKPAIVVAYANELQVFDRQGRLLDKGPISEDTESVQMSLEARMDATGTIYVSWIKREGDDFRSGPQDLMLRRFEPDLTPVDAVEKHLADVLPQQALLEVTADGRVHVAHRAAGGDRVVRSYDAKMNLDELQEFDPDPPGQFTMLDLALNSSGTRVLLTSETINGSGIPGITVTGTNGHNELQAGIGYHRGTDGDDRLDGSALSRDLIDVLEGRGGDDTLKGHDGDDQLFGDDGKDKLRGGKGDDTAKGGDGRDDIKGGDGDDKLKGQDGKDKLKGEKGDDKLRGGDGNDKLRGGKGEDDLKGQDGKDDLKGGRGDDKLKGGDGKDKLKGEKGDDKLRGGDGDDKLRGGKGEDDLRGQRGDDDLKGGKHDDVLRGGKGNDRLDGGRGDDKMKGGGGRDDFVFTELQRGERDVIKDFDAGRDDLGFRASELGRGRHDFDDLRIRDIGDDTRIVVDGHVIVLRGVDADDLSAGDVFFF</sequence>
<dbReference type="GO" id="GO:0005576">
    <property type="term" value="C:extracellular region"/>
    <property type="evidence" value="ECO:0007669"/>
    <property type="project" value="UniProtKB-SubCell"/>
</dbReference>
<keyword evidence="4" id="KW-0689">Ribosomal protein</keyword>
<dbReference type="STRING" id="314256.OG2516_02159"/>
<organism evidence="4 5">
    <name type="scientific">Oceanicola granulosus (strain ATCC BAA-861 / DSM 15982 / KCTC 12143 / HTCC2516)</name>
    <dbReference type="NCBI Taxonomy" id="314256"/>
    <lineage>
        <taxon>Bacteria</taxon>
        <taxon>Pseudomonadati</taxon>
        <taxon>Pseudomonadota</taxon>
        <taxon>Alphaproteobacteria</taxon>
        <taxon>Rhodobacterales</taxon>
        <taxon>Roseobacteraceae</taxon>
        <taxon>Oceanicola</taxon>
    </lineage>
</organism>
<dbReference type="eggNOG" id="COG2931">
    <property type="taxonomic scope" value="Bacteria"/>
</dbReference>
<dbReference type="InterPro" id="IPR011049">
    <property type="entry name" value="Serralysin-like_metalloprot_C"/>
</dbReference>
<keyword evidence="2" id="KW-0964">Secreted</keyword>
<proteinExistence type="predicted"/>
<comment type="caution">
    <text evidence="4">The sequence shown here is derived from an EMBL/GenBank/DDBJ whole genome shotgun (WGS) entry which is preliminary data.</text>
</comment>
<dbReference type="PANTHER" id="PTHR38340:SF1">
    <property type="entry name" value="S-LAYER PROTEIN"/>
    <property type="match status" value="1"/>
</dbReference>